<dbReference type="AlphaFoldDB" id="A0AAD9Q6U0"/>
<organism evidence="1 2">
    <name type="scientific">Acropora cervicornis</name>
    <name type="common">Staghorn coral</name>
    <dbReference type="NCBI Taxonomy" id="6130"/>
    <lineage>
        <taxon>Eukaryota</taxon>
        <taxon>Metazoa</taxon>
        <taxon>Cnidaria</taxon>
        <taxon>Anthozoa</taxon>
        <taxon>Hexacorallia</taxon>
        <taxon>Scleractinia</taxon>
        <taxon>Astrocoeniina</taxon>
        <taxon>Acroporidae</taxon>
        <taxon>Acropora</taxon>
    </lineage>
</organism>
<evidence type="ECO:0000313" key="2">
    <source>
        <dbReference type="Proteomes" id="UP001249851"/>
    </source>
</evidence>
<name>A0AAD9Q6U0_ACRCE</name>
<dbReference type="InterPro" id="IPR023214">
    <property type="entry name" value="HAD_sf"/>
</dbReference>
<dbReference type="SUPFAM" id="SSF56784">
    <property type="entry name" value="HAD-like"/>
    <property type="match status" value="1"/>
</dbReference>
<dbReference type="InterPro" id="IPR036412">
    <property type="entry name" value="HAD-like_sf"/>
</dbReference>
<sequence>MDKYAGIVQKLVSLSIKLIAVDFDLTILNVHTHGNWQFTAKSLSSRVRPAFKQFLTAVLECDQLHVAVVTQSPQVSLVREVLEETLPQSNTGRIHIRGNDGTWRAVKGVSKEGKQQHIESVLSQIKKEQKIKIKSSEVLLLDDDQKNIASAQSSKMRTLHITGDDSLDGLLELR</sequence>
<reference evidence="1" key="2">
    <citation type="journal article" date="2023" name="Science">
        <title>Genomic signatures of disease resistance in endangered staghorn corals.</title>
        <authorList>
            <person name="Vollmer S.V."/>
            <person name="Selwyn J.D."/>
            <person name="Despard B.A."/>
            <person name="Roesel C.L."/>
        </authorList>
    </citation>
    <scope>NUCLEOTIDE SEQUENCE</scope>
    <source>
        <strain evidence="1">K2</strain>
    </source>
</reference>
<protein>
    <submittedName>
        <fullName evidence="1">Uncharacterized protein</fullName>
    </submittedName>
</protein>
<comment type="caution">
    <text evidence="1">The sequence shown here is derived from an EMBL/GenBank/DDBJ whole genome shotgun (WGS) entry which is preliminary data.</text>
</comment>
<keyword evidence="2" id="KW-1185">Reference proteome</keyword>
<accession>A0AAD9Q6U0</accession>
<dbReference type="Proteomes" id="UP001249851">
    <property type="component" value="Unassembled WGS sequence"/>
</dbReference>
<reference evidence="1" key="1">
    <citation type="journal article" date="2023" name="G3 (Bethesda)">
        <title>Whole genome assembly and annotation of the endangered Caribbean coral Acropora cervicornis.</title>
        <authorList>
            <person name="Selwyn J.D."/>
            <person name="Vollmer S.V."/>
        </authorList>
    </citation>
    <scope>NUCLEOTIDE SEQUENCE</scope>
    <source>
        <strain evidence="1">K2</strain>
    </source>
</reference>
<evidence type="ECO:0000313" key="1">
    <source>
        <dbReference type="EMBL" id="KAK2555400.1"/>
    </source>
</evidence>
<dbReference type="EMBL" id="JARQWQ010000063">
    <property type="protein sequence ID" value="KAK2555400.1"/>
    <property type="molecule type" value="Genomic_DNA"/>
</dbReference>
<proteinExistence type="predicted"/>
<dbReference type="Gene3D" id="3.40.50.1000">
    <property type="entry name" value="HAD superfamily/HAD-like"/>
    <property type="match status" value="1"/>
</dbReference>
<gene>
    <name evidence="1" type="ORF">P5673_023043</name>
</gene>